<dbReference type="AlphaFoldDB" id="A0A0S6W1A9"/>
<gene>
    <name evidence="1" type="ORF">U14_04855</name>
</gene>
<name>A0A0S6W1A9_9BACT</name>
<keyword evidence="2" id="KW-1185">Reference proteome</keyword>
<dbReference type="HOGENOM" id="CLU_3212835_0_0_0"/>
<sequence length="44" mass="5030">MNRDELLRLIDQAAREGWTSNFSCGWSLLISLDNQSSFSVVRNV</sequence>
<dbReference type="STRING" id="1499966.U14_04855"/>
<protein>
    <submittedName>
        <fullName evidence="1">Uncharacterized protein</fullName>
    </submittedName>
</protein>
<accession>A0A0S6W1A9</accession>
<dbReference type="EMBL" id="DF820459">
    <property type="protein sequence ID" value="GAK53589.1"/>
    <property type="molecule type" value="Genomic_DNA"/>
</dbReference>
<evidence type="ECO:0000313" key="2">
    <source>
        <dbReference type="Proteomes" id="UP000030700"/>
    </source>
</evidence>
<organism evidence="1">
    <name type="scientific">Candidatus Moduliflexus flocculans</name>
    <dbReference type="NCBI Taxonomy" id="1499966"/>
    <lineage>
        <taxon>Bacteria</taxon>
        <taxon>Candidatus Moduliflexota</taxon>
        <taxon>Candidatus Moduliflexia</taxon>
        <taxon>Candidatus Moduliflexales</taxon>
        <taxon>Candidatus Moduliflexaceae</taxon>
    </lineage>
</organism>
<dbReference type="Proteomes" id="UP000030700">
    <property type="component" value="Unassembled WGS sequence"/>
</dbReference>
<evidence type="ECO:0000313" key="1">
    <source>
        <dbReference type="EMBL" id="GAK53589.1"/>
    </source>
</evidence>
<proteinExistence type="predicted"/>
<reference evidence="1" key="1">
    <citation type="journal article" date="2015" name="PeerJ">
        <title>First genomic representation of candidate bacterial phylum KSB3 points to enhanced environmental sensing as a trigger of wastewater bulking.</title>
        <authorList>
            <person name="Sekiguchi Y."/>
            <person name="Ohashi A."/>
            <person name="Parks D.H."/>
            <person name="Yamauchi T."/>
            <person name="Tyson G.W."/>
            <person name="Hugenholtz P."/>
        </authorList>
    </citation>
    <scope>NUCLEOTIDE SEQUENCE [LARGE SCALE GENOMIC DNA]</scope>
</reference>